<dbReference type="PANTHER" id="PTHR19384">
    <property type="entry name" value="NITRIC OXIDE SYNTHASE-RELATED"/>
    <property type="match status" value="1"/>
</dbReference>
<dbReference type="Pfam" id="PF00175">
    <property type="entry name" value="NAD_binding_1"/>
    <property type="match status" value="1"/>
</dbReference>
<evidence type="ECO:0000256" key="1">
    <source>
        <dbReference type="ARBA" id="ARBA00001917"/>
    </source>
</evidence>
<accession>A0AA40AFM9</accession>
<evidence type="ECO:0000256" key="8">
    <source>
        <dbReference type="SAM" id="MobiDB-lite"/>
    </source>
</evidence>
<dbReference type="SUPFAM" id="SSF52218">
    <property type="entry name" value="Flavoproteins"/>
    <property type="match status" value="1"/>
</dbReference>
<organism evidence="11 12">
    <name type="scientific">Lasiosphaeris hirsuta</name>
    <dbReference type="NCBI Taxonomy" id="260670"/>
    <lineage>
        <taxon>Eukaryota</taxon>
        <taxon>Fungi</taxon>
        <taxon>Dikarya</taxon>
        <taxon>Ascomycota</taxon>
        <taxon>Pezizomycotina</taxon>
        <taxon>Sordariomycetes</taxon>
        <taxon>Sordariomycetidae</taxon>
        <taxon>Sordariales</taxon>
        <taxon>Lasiosphaeriaceae</taxon>
        <taxon>Lasiosphaeris</taxon>
    </lineage>
</organism>
<dbReference type="InterPro" id="IPR001709">
    <property type="entry name" value="Flavoprot_Pyr_Nucl_cyt_Rdtase"/>
</dbReference>
<evidence type="ECO:0000259" key="10">
    <source>
        <dbReference type="PROSITE" id="PS51384"/>
    </source>
</evidence>
<dbReference type="SUPFAM" id="SSF52343">
    <property type="entry name" value="Ferredoxin reductase-like, C-terminal NADP-linked domain"/>
    <property type="match status" value="1"/>
</dbReference>
<protein>
    <submittedName>
        <fullName evidence="11">Uncharacterized protein</fullName>
    </submittedName>
</protein>
<dbReference type="PANTHER" id="PTHR19384:SF10">
    <property type="entry name" value="NADPH-DEPENDENT DIFLAVIN OXIDOREDUCTASE 1"/>
    <property type="match status" value="1"/>
</dbReference>
<dbReference type="Proteomes" id="UP001172102">
    <property type="component" value="Unassembled WGS sequence"/>
</dbReference>
<dbReference type="InterPro" id="IPR017927">
    <property type="entry name" value="FAD-bd_FR_type"/>
</dbReference>
<evidence type="ECO:0000313" key="12">
    <source>
        <dbReference type="Proteomes" id="UP001172102"/>
    </source>
</evidence>
<evidence type="ECO:0000256" key="4">
    <source>
        <dbReference type="ARBA" id="ARBA00022643"/>
    </source>
</evidence>
<dbReference type="SUPFAM" id="SSF63380">
    <property type="entry name" value="Riboflavin synthase domain-like"/>
    <property type="match status" value="1"/>
</dbReference>
<keyword evidence="12" id="KW-1185">Reference proteome</keyword>
<reference evidence="11" key="1">
    <citation type="submission" date="2023-06" db="EMBL/GenBank/DDBJ databases">
        <title>Genome-scale phylogeny and comparative genomics of the fungal order Sordariales.</title>
        <authorList>
            <consortium name="Lawrence Berkeley National Laboratory"/>
            <person name="Hensen N."/>
            <person name="Bonometti L."/>
            <person name="Westerberg I."/>
            <person name="Brannstrom I.O."/>
            <person name="Guillou S."/>
            <person name="Cros-Aarteil S."/>
            <person name="Calhoun S."/>
            <person name="Haridas S."/>
            <person name="Kuo A."/>
            <person name="Mondo S."/>
            <person name="Pangilinan J."/>
            <person name="Riley R."/>
            <person name="Labutti K."/>
            <person name="Andreopoulos B."/>
            <person name="Lipzen A."/>
            <person name="Chen C."/>
            <person name="Yanf M."/>
            <person name="Daum C."/>
            <person name="Ng V."/>
            <person name="Clum A."/>
            <person name="Steindorff A."/>
            <person name="Ohm R."/>
            <person name="Martin F."/>
            <person name="Silar P."/>
            <person name="Natvig D."/>
            <person name="Lalanne C."/>
            <person name="Gautier V."/>
            <person name="Ament-Velasquez S.L."/>
            <person name="Kruys A."/>
            <person name="Hutchinson M.I."/>
            <person name="Powell A.J."/>
            <person name="Barry K."/>
            <person name="Miller A.N."/>
            <person name="Grigoriev I.V."/>
            <person name="Debuchy R."/>
            <person name="Gladieux P."/>
            <person name="Thoren M.H."/>
            <person name="Johannesson H."/>
        </authorList>
    </citation>
    <scope>NUCLEOTIDE SEQUENCE</scope>
    <source>
        <strain evidence="11">SMH4607-1</strain>
    </source>
</reference>
<dbReference type="PROSITE" id="PS50902">
    <property type="entry name" value="FLAVODOXIN_LIKE"/>
    <property type="match status" value="1"/>
</dbReference>
<dbReference type="Gene3D" id="3.40.50.80">
    <property type="entry name" value="Nucleotide-binding domain of ferredoxin-NADP reductase (FNR) module"/>
    <property type="match status" value="1"/>
</dbReference>
<dbReference type="Pfam" id="PF00667">
    <property type="entry name" value="FAD_binding_1"/>
    <property type="match status" value="1"/>
</dbReference>
<dbReference type="GO" id="GO:0010181">
    <property type="term" value="F:FMN binding"/>
    <property type="evidence" value="ECO:0007669"/>
    <property type="project" value="InterPro"/>
</dbReference>
<comment type="cofactor">
    <cofactor evidence="2">
        <name>FAD</name>
        <dbReference type="ChEBI" id="CHEBI:57692"/>
    </cofactor>
</comment>
<dbReference type="Gene3D" id="3.40.50.360">
    <property type="match status" value="1"/>
</dbReference>
<feature type="region of interest" description="Disordered" evidence="8">
    <location>
        <begin position="310"/>
        <end position="332"/>
    </location>
</feature>
<dbReference type="GO" id="GO:0016491">
    <property type="term" value="F:oxidoreductase activity"/>
    <property type="evidence" value="ECO:0007669"/>
    <property type="project" value="UniProtKB-KW"/>
</dbReference>
<dbReference type="GO" id="GO:0005829">
    <property type="term" value="C:cytosol"/>
    <property type="evidence" value="ECO:0007669"/>
    <property type="project" value="TreeGrafter"/>
</dbReference>
<dbReference type="InterPro" id="IPR017938">
    <property type="entry name" value="Riboflavin_synthase-like_b-brl"/>
</dbReference>
<gene>
    <name evidence="11" type="ORF">B0H67DRAFT_488069</name>
</gene>
<keyword evidence="4" id="KW-0288">FMN</keyword>
<dbReference type="InterPro" id="IPR001433">
    <property type="entry name" value="OxRdtase_FAD/NAD-bd"/>
</dbReference>
<dbReference type="Pfam" id="PF00258">
    <property type="entry name" value="Flavodoxin_1"/>
    <property type="match status" value="1"/>
</dbReference>
<keyword evidence="3" id="KW-0285">Flavoprotein</keyword>
<dbReference type="InterPro" id="IPR008254">
    <property type="entry name" value="Flavodoxin/NO_synth"/>
</dbReference>
<comment type="caution">
    <text evidence="11">The sequence shown here is derived from an EMBL/GenBank/DDBJ whole genome shotgun (WGS) entry which is preliminary data.</text>
</comment>
<feature type="region of interest" description="Disordered" evidence="8">
    <location>
        <begin position="200"/>
        <end position="232"/>
    </location>
</feature>
<dbReference type="Gene3D" id="1.20.990.10">
    <property type="entry name" value="NADPH-cytochrome p450 Reductase, Chain A, domain 3"/>
    <property type="match status" value="1"/>
</dbReference>
<evidence type="ECO:0000256" key="3">
    <source>
        <dbReference type="ARBA" id="ARBA00022630"/>
    </source>
</evidence>
<comment type="cofactor">
    <cofactor evidence="1">
        <name>FMN</name>
        <dbReference type="ChEBI" id="CHEBI:58210"/>
    </cofactor>
</comment>
<evidence type="ECO:0000256" key="5">
    <source>
        <dbReference type="ARBA" id="ARBA00022827"/>
    </source>
</evidence>
<dbReference type="InterPro" id="IPR023173">
    <property type="entry name" value="NADPH_Cyt_P450_Rdtase_alpha"/>
</dbReference>
<evidence type="ECO:0000256" key="2">
    <source>
        <dbReference type="ARBA" id="ARBA00001974"/>
    </source>
</evidence>
<dbReference type="InterPro" id="IPR001094">
    <property type="entry name" value="Flavdoxin-like"/>
</dbReference>
<evidence type="ECO:0000256" key="6">
    <source>
        <dbReference type="ARBA" id="ARBA00022857"/>
    </source>
</evidence>
<dbReference type="PRINTS" id="PR00369">
    <property type="entry name" value="FLAVODOXIN"/>
</dbReference>
<evidence type="ECO:0000313" key="11">
    <source>
        <dbReference type="EMBL" id="KAK0714976.1"/>
    </source>
</evidence>
<evidence type="ECO:0000256" key="7">
    <source>
        <dbReference type="ARBA" id="ARBA00023002"/>
    </source>
</evidence>
<dbReference type="AlphaFoldDB" id="A0AA40AFM9"/>
<dbReference type="InterPro" id="IPR029039">
    <property type="entry name" value="Flavoprotein-like_sf"/>
</dbReference>
<dbReference type="FunFam" id="3.40.50.360:FF:000034">
    <property type="entry name" value="NADPH-dependent diflavin oxidoreductase 1"/>
    <property type="match status" value="1"/>
</dbReference>
<feature type="domain" description="Flavodoxin-like" evidence="9">
    <location>
        <begin position="21"/>
        <end position="166"/>
    </location>
</feature>
<keyword evidence="6" id="KW-0521">NADP</keyword>
<keyword evidence="5" id="KW-0274">FAD</keyword>
<dbReference type="Gene3D" id="2.40.30.10">
    <property type="entry name" value="Translation factors"/>
    <property type="match status" value="1"/>
</dbReference>
<feature type="domain" description="FAD-binding FR-type" evidence="10">
    <location>
        <begin position="238"/>
        <end position="497"/>
    </location>
</feature>
<dbReference type="InterPro" id="IPR039261">
    <property type="entry name" value="FNR_nucleotide-bd"/>
</dbReference>
<keyword evidence="7" id="KW-0560">Oxidoreductase</keyword>
<dbReference type="PRINTS" id="PR00371">
    <property type="entry name" value="FPNCR"/>
</dbReference>
<feature type="compositionally biased region" description="Basic and acidic residues" evidence="8">
    <location>
        <begin position="310"/>
        <end position="329"/>
    </location>
</feature>
<dbReference type="GO" id="GO:0050660">
    <property type="term" value="F:flavin adenine dinucleotide binding"/>
    <property type="evidence" value="ECO:0007669"/>
    <property type="project" value="TreeGrafter"/>
</dbReference>
<sequence>MGIAYEEGQVAQPLSINGRSIVILYGSETGNSEEIALELGKMSERLHFRTVVDEMDSFKLTDLLRFSMAIFVTSTTGQGDMPKNTTKFWRNLRREKLNNTNCLGNLNFSIFGLGNSSYQKFNWAARKLRVRLLQLGASEFFKAGEGDERHNDGIDSIYLPWQQELRASLLTNYPLPDSVTPIPDDIQLPPRYTLRLATSIRPGGETEEGDKQDILGNQPEESTDNTRGLPPADMISIPSTYLATLSENVRATPQGHWQDVRELALEVRFPLNLIPRYAAGSCVTVYPKNYPEDVQSLIELMGWQDVADKPLTGHEPESAEHDHAGETRPRGLYLKENGTSTTLRDLLTHNLDITSVPRRHFIKELVFFTKDPREKERLKELTSPGNEQDLYDYTSRPRRTIIEMLRDFPCVRIPFNWALNLIPTIRGRDFSICNGGASLEGKGGELTLHVEVLAALVEFQTIIRKPRQGLCSRYLKHLLPGTTLRVGIKPADKFLSPENSQHKRPLIAIATGTGIAPIHALIEDRARFSRTGPVFLFYGCRSKDADFYFGNDWARHPNVRVVPAFSRDPFDLADVISAEPNCLKSAGGLGLPEPTYDYDVNKNYVQHHIRKHAKEVGELMRQHPIVCICGNAGKMPASVRAALCDALVLSNVVVTREEAEKFMADPKNLSMWQEVW</sequence>
<dbReference type="PROSITE" id="PS51384">
    <property type="entry name" value="FAD_FR"/>
    <property type="match status" value="1"/>
</dbReference>
<dbReference type="InterPro" id="IPR003097">
    <property type="entry name" value="CysJ-like_FAD-binding"/>
</dbReference>
<proteinExistence type="predicted"/>
<name>A0AA40AFM9_9PEZI</name>
<evidence type="ECO:0000259" key="9">
    <source>
        <dbReference type="PROSITE" id="PS50902"/>
    </source>
</evidence>
<dbReference type="EMBL" id="JAUKUA010000004">
    <property type="protein sequence ID" value="KAK0714976.1"/>
    <property type="molecule type" value="Genomic_DNA"/>
</dbReference>